<dbReference type="Proteomes" id="UP000317812">
    <property type="component" value="Chromosome"/>
</dbReference>
<accession>A0AAP9DCQ2</accession>
<evidence type="ECO:0000313" key="1">
    <source>
        <dbReference type="EMBL" id="QDK20407.1"/>
    </source>
</evidence>
<gene>
    <name evidence="1" type="ORF">ES815_19705</name>
</gene>
<reference evidence="1 2" key="1">
    <citation type="submission" date="2019-01" db="EMBL/GenBank/DDBJ databases">
        <title>Florfenicol resistance in Enterobacteriaceae and whole-genome sequence analysis of florfenicol-resistant Leclercia adecarboxylata strain R25.</title>
        <authorList>
            <person name="Bao Q."/>
            <person name="Ying Y."/>
        </authorList>
    </citation>
    <scope>NUCLEOTIDE SEQUENCE [LARGE SCALE GENOMIC DNA]</scope>
    <source>
        <strain evidence="1 2">R25</strain>
    </source>
</reference>
<dbReference type="AlphaFoldDB" id="A0AAP9DCQ2"/>
<evidence type="ECO:0000313" key="2">
    <source>
        <dbReference type="Proteomes" id="UP000317812"/>
    </source>
</evidence>
<organism evidence="1 2">
    <name type="scientific">Leclercia adecarboxylata</name>
    <dbReference type="NCBI Taxonomy" id="83655"/>
    <lineage>
        <taxon>Bacteria</taxon>
        <taxon>Pseudomonadati</taxon>
        <taxon>Pseudomonadota</taxon>
        <taxon>Gammaproteobacteria</taxon>
        <taxon>Enterobacterales</taxon>
        <taxon>Enterobacteriaceae</taxon>
        <taxon>Leclercia</taxon>
    </lineage>
</organism>
<sequence length="64" mass="7224">MKQEQVKEILTMDGIDIFKLRSKNGLSLYRNQLFMLLSSATISVNALAKLSWHTAASIKKEIAQ</sequence>
<dbReference type="RefSeq" id="WP_142489299.1">
    <property type="nucleotide sequence ID" value="NZ_CP035382.1"/>
</dbReference>
<dbReference type="EMBL" id="CP035382">
    <property type="protein sequence ID" value="QDK20407.1"/>
    <property type="molecule type" value="Genomic_DNA"/>
</dbReference>
<proteinExistence type="predicted"/>
<name>A0AAP9DCQ2_9ENTR</name>
<protein>
    <submittedName>
        <fullName evidence="1">Uncharacterized protein</fullName>
    </submittedName>
</protein>